<dbReference type="AlphaFoldDB" id="A0A4V5ZZQ6"/>
<dbReference type="EMBL" id="AZBU02000008">
    <property type="protein sequence ID" value="TKR68505.1"/>
    <property type="molecule type" value="Genomic_DNA"/>
</dbReference>
<keyword evidence="2" id="KW-1185">Reference proteome</keyword>
<evidence type="ECO:0000313" key="1">
    <source>
        <dbReference type="EMBL" id="TKR68505.1"/>
    </source>
</evidence>
<sequence length="85" mass="8911">MPGATAVVTTVALQMDLSLANISAAGKAHRVTPFTQSAYLQKGQHTCKINEPGFKEAINLSAVTVWILSRAVGQSNVSKEASNPS</sequence>
<organism evidence="1 2">
    <name type="scientific">Steinernema carpocapsae</name>
    <name type="common">Entomopathogenic nematode</name>
    <dbReference type="NCBI Taxonomy" id="34508"/>
    <lineage>
        <taxon>Eukaryota</taxon>
        <taxon>Metazoa</taxon>
        <taxon>Ecdysozoa</taxon>
        <taxon>Nematoda</taxon>
        <taxon>Chromadorea</taxon>
        <taxon>Rhabditida</taxon>
        <taxon>Tylenchina</taxon>
        <taxon>Panagrolaimomorpha</taxon>
        <taxon>Strongyloidoidea</taxon>
        <taxon>Steinernematidae</taxon>
        <taxon>Steinernema</taxon>
    </lineage>
</organism>
<protein>
    <submittedName>
        <fullName evidence="1">Uncharacterized protein</fullName>
    </submittedName>
</protein>
<proteinExistence type="predicted"/>
<evidence type="ECO:0000313" key="2">
    <source>
        <dbReference type="Proteomes" id="UP000298663"/>
    </source>
</evidence>
<accession>A0A4V5ZZQ6</accession>
<comment type="caution">
    <text evidence="1">The sequence shown here is derived from an EMBL/GenBank/DDBJ whole genome shotgun (WGS) entry which is preliminary data.</text>
</comment>
<dbReference type="Proteomes" id="UP000298663">
    <property type="component" value="Unassembled WGS sequence"/>
</dbReference>
<gene>
    <name evidence="1" type="ORF">L596_024480</name>
</gene>
<reference evidence="1 2" key="2">
    <citation type="journal article" date="2019" name="G3 (Bethesda)">
        <title>Hybrid Assembly of the Genome of the Entomopathogenic Nematode Steinernema carpocapsae Identifies the X-Chromosome.</title>
        <authorList>
            <person name="Serra L."/>
            <person name="Macchietto M."/>
            <person name="Macias-Munoz A."/>
            <person name="McGill C.J."/>
            <person name="Rodriguez I.M."/>
            <person name="Rodriguez B."/>
            <person name="Murad R."/>
            <person name="Mortazavi A."/>
        </authorList>
    </citation>
    <scope>NUCLEOTIDE SEQUENCE [LARGE SCALE GENOMIC DNA]</scope>
    <source>
        <strain evidence="1 2">ALL</strain>
    </source>
</reference>
<reference evidence="1 2" key="1">
    <citation type="journal article" date="2015" name="Genome Biol.">
        <title>Comparative genomics of Steinernema reveals deeply conserved gene regulatory networks.</title>
        <authorList>
            <person name="Dillman A.R."/>
            <person name="Macchietto M."/>
            <person name="Porter C.F."/>
            <person name="Rogers A."/>
            <person name="Williams B."/>
            <person name="Antoshechkin I."/>
            <person name="Lee M.M."/>
            <person name="Goodwin Z."/>
            <person name="Lu X."/>
            <person name="Lewis E.E."/>
            <person name="Goodrich-Blair H."/>
            <person name="Stock S.P."/>
            <person name="Adams B.J."/>
            <person name="Sternberg P.W."/>
            <person name="Mortazavi A."/>
        </authorList>
    </citation>
    <scope>NUCLEOTIDE SEQUENCE [LARGE SCALE GENOMIC DNA]</scope>
    <source>
        <strain evidence="1 2">ALL</strain>
    </source>
</reference>
<name>A0A4V5ZZQ6_STECR</name>